<comment type="caution">
    <text evidence="3">The sequence shown here is derived from an EMBL/GenBank/DDBJ whole genome shotgun (WGS) entry which is preliminary data.</text>
</comment>
<evidence type="ECO:0000256" key="1">
    <source>
        <dbReference type="SAM" id="Coils"/>
    </source>
</evidence>
<keyword evidence="4" id="KW-1185">Reference proteome</keyword>
<feature type="compositionally biased region" description="Basic and acidic residues" evidence="2">
    <location>
        <begin position="296"/>
        <end position="318"/>
    </location>
</feature>
<accession>A0AAV1WF70</accession>
<protein>
    <submittedName>
        <fullName evidence="3">Uncharacterized protein</fullName>
    </submittedName>
</protein>
<sequence length="715" mass="81046">MQKRRELFYKYSSQNATSRRRNFTGRKLDVYGDLEEKAKDLSEVFRNEFTNKDTWIREDKYIIEEDEASLDYEFSEEKYEVPSKQTLYYEPPICDLVKEEEIEKNKLENEAQEDRNGVVELKEDEQKKLMDLGLAEMDRNKRLESLIARRRARKLLKLHVENGLNGPIIPGEIAPLLIARANRYDSPREFEVVDGIEMPGSAPSALRSPFDLPYDPNEEKPNLKGDSFDQEFFTSLQKELQFCRHESFNYFSVEPRQNRAYARGRRFQGMGNEDWFEQLISKEGNANESKPLTPLSEREETTHEEDGKGKTEMDGAKDEELENDHATNSISDHTIEPDLTTKIANVESSEVLDNAGLTIPKPHDRVPSLPRCSINATNISDSLYESLPSPVDKNQVNMIFTIGRIRLTPSHSLASDLQVEVSEVGSPALTIDDIHETNTTTDEESVLYDGDIDRDINSDSEEMWGASFNSRGVRGVNEQDISEVHNWRDIASPLAPQIIDEENAADVSSMSSISDVPEDTPTHAISSDRNIFGIVEECLGENDAPHPSRSSDVLARWKRLMRLMDKNVYHSSLETHSEKPEERTILSEDLITEAQVINDVNNSSTIEQDSTHNLKSNEDNTLLVQQETIDEVSINSGSSSSPRSVLSENNIEDQISSSTHNQEMQLSDQQSNIEVTAQATSNGECPLDTMHQNNQPSMVDPIVESQDSDFRDSQV</sequence>
<evidence type="ECO:0000313" key="4">
    <source>
        <dbReference type="Proteomes" id="UP001497480"/>
    </source>
</evidence>
<feature type="coiled-coil region" evidence="1">
    <location>
        <begin position="97"/>
        <end position="124"/>
    </location>
</feature>
<dbReference type="AlphaFoldDB" id="A0AAV1WF70"/>
<feature type="region of interest" description="Disordered" evidence="2">
    <location>
        <begin position="202"/>
        <end position="225"/>
    </location>
</feature>
<keyword evidence="1" id="KW-0175">Coiled coil</keyword>
<feature type="region of interest" description="Disordered" evidence="2">
    <location>
        <begin position="282"/>
        <end position="338"/>
    </location>
</feature>
<evidence type="ECO:0000256" key="2">
    <source>
        <dbReference type="SAM" id="MobiDB-lite"/>
    </source>
</evidence>
<dbReference type="EMBL" id="CAXHTB010000006">
    <property type="protein sequence ID" value="CAL0307756.1"/>
    <property type="molecule type" value="Genomic_DNA"/>
</dbReference>
<gene>
    <name evidence="3" type="ORF">LLUT_LOCUS8816</name>
</gene>
<reference evidence="3 4" key="1">
    <citation type="submission" date="2024-03" db="EMBL/GenBank/DDBJ databases">
        <authorList>
            <person name="Martinez-Hernandez J."/>
        </authorList>
    </citation>
    <scope>NUCLEOTIDE SEQUENCE [LARGE SCALE GENOMIC DNA]</scope>
</reference>
<organism evidence="3 4">
    <name type="scientific">Lupinus luteus</name>
    <name type="common">European yellow lupine</name>
    <dbReference type="NCBI Taxonomy" id="3873"/>
    <lineage>
        <taxon>Eukaryota</taxon>
        <taxon>Viridiplantae</taxon>
        <taxon>Streptophyta</taxon>
        <taxon>Embryophyta</taxon>
        <taxon>Tracheophyta</taxon>
        <taxon>Spermatophyta</taxon>
        <taxon>Magnoliopsida</taxon>
        <taxon>eudicotyledons</taxon>
        <taxon>Gunneridae</taxon>
        <taxon>Pentapetalae</taxon>
        <taxon>rosids</taxon>
        <taxon>fabids</taxon>
        <taxon>Fabales</taxon>
        <taxon>Fabaceae</taxon>
        <taxon>Papilionoideae</taxon>
        <taxon>50 kb inversion clade</taxon>
        <taxon>genistoids sensu lato</taxon>
        <taxon>core genistoids</taxon>
        <taxon>Genisteae</taxon>
        <taxon>Lupinus</taxon>
    </lineage>
</organism>
<dbReference type="PANTHER" id="PTHR33870">
    <property type="entry name" value="CARDIOMYOPATHY-ASSOCIATED PROTEIN"/>
    <property type="match status" value="1"/>
</dbReference>
<evidence type="ECO:0000313" key="3">
    <source>
        <dbReference type="EMBL" id="CAL0307756.1"/>
    </source>
</evidence>
<proteinExistence type="predicted"/>
<feature type="compositionally biased region" description="Polar residues" evidence="2">
    <location>
        <begin position="655"/>
        <end position="683"/>
    </location>
</feature>
<feature type="region of interest" description="Disordered" evidence="2">
    <location>
        <begin position="655"/>
        <end position="715"/>
    </location>
</feature>
<dbReference type="PANTHER" id="PTHR33870:SF25">
    <property type="entry name" value="PROTEIN, PUTATIVE-RELATED"/>
    <property type="match status" value="1"/>
</dbReference>
<dbReference type="Proteomes" id="UP001497480">
    <property type="component" value="Unassembled WGS sequence"/>
</dbReference>
<name>A0AAV1WF70_LUPLU</name>